<reference evidence="8 9" key="1">
    <citation type="submission" date="2005-12" db="EMBL/GenBank/DDBJ databases">
        <authorList>
            <person name="Moran M.A."/>
            <person name="Ferriera S."/>
            <person name="Johnson J."/>
            <person name="Kravitz S."/>
            <person name="Halpern A."/>
            <person name="Remington K."/>
            <person name="Beeson K."/>
            <person name="Tran B."/>
            <person name="Rogers Y.-H."/>
            <person name="Friedman R."/>
            <person name="Venter J.C."/>
        </authorList>
    </citation>
    <scope>NUCLEOTIDE SEQUENCE [LARGE SCALE GENOMIC DNA]</scope>
    <source>
        <strain evidence="9">ATCC BAA-591 / DSM 15170 / ISM</strain>
    </source>
</reference>
<dbReference type="InterPro" id="IPR006066">
    <property type="entry name" value="NO2/SO3_Rdtase_FeS/sirohaem_BS"/>
</dbReference>
<dbReference type="PANTHER" id="PTHR32439:SF9">
    <property type="entry name" value="BLR3264 PROTEIN"/>
    <property type="match status" value="1"/>
</dbReference>
<comment type="caution">
    <text evidence="8">The sequence shown here is derived from an EMBL/GenBank/DDBJ whole genome shotgun (WGS) entry which is preliminary data.</text>
</comment>
<dbReference type="PANTHER" id="PTHR32439">
    <property type="entry name" value="FERREDOXIN--NITRITE REDUCTASE, CHLOROPLASTIC"/>
    <property type="match status" value="1"/>
</dbReference>
<accession>A3SML7</accession>
<dbReference type="Gene3D" id="3.90.480.20">
    <property type="match status" value="1"/>
</dbReference>
<dbReference type="OrthoDB" id="7459360at2"/>
<proteinExistence type="predicted"/>
<dbReference type="Proteomes" id="UP000005954">
    <property type="component" value="Unassembled WGS sequence"/>
</dbReference>
<dbReference type="SUPFAM" id="SSF56014">
    <property type="entry name" value="Nitrite and sulphite reductase 4Fe-4S domain-like"/>
    <property type="match status" value="1"/>
</dbReference>
<evidence type="ECO:0000256" key="6">
    <source>
        <dbReference type="ARBA" id="ARBA00023014"/>
    </source>
</evidence>
<dbReference type="EMBL" id="AALY01000002">
    <property type="protein sequence ID" value="EAP75707.1"/>
    <property type="molecule type" value="Genomic_DNA"/>
</dbReference>
<dbReference type="GO" id="GO:0020037">
    <property type="term" value="F:heme binding"/>
    <property type="evidence" value="ECO:0007669"/>
    <property type="project" value="InterPro"/>
</dbReference>
<evidence type="ECO:0000313" key="8">
    <source>
        <dbReference type="EMBL" id="EAP75707.1"/>
    </source>
</evidence>
<dbReference type="GO" id="GO:0051539">
    <property type="term" value="F:4 iron, 4 sulfur cluster binding"/>
    <property type="evidence" value="ECO:0007669"/>
    <property type="project" value="UniProtKB-KW"/>
</dbReference>
<keyword evidence="1" id="KW-0004">4Fe-4S</keyword>
<dbReference type="GO" id="GO:0046872">
    <property type="term" value="F:metal ion binding"/>
    <property type="evidence" value="ECO:0007669"/>
    <property type="project" value="UniProtKB-KW"/>
</dbReference>
<dbReference type="PROSITE" id="PS00365">
    <property type="entry name" value="NIR_SIR"/>
    <property type="match status" value="1"/>
</dbReference>
<dbReference type="InterPro" id="IPR005117">
    <property type="entry name" value="NiRdtase/SiRdtase_haem-b_fer"/>
</dbReference>
<keyword evidence="2" id="KW-0349">Heme</keyword>
<dbReference type="HOGENOM" id="CLU_015667_3_2_5"/>
<evidence type="ECO:0000256" key="4">
    <source>
        <dbReference type="ARBA" id="ARBA00023002"/>
    </source>
</evidence>
<dbReference type="InterPro" id="IPR051329">
    <property type="entry name" value="NIR_SIR_4Fe-4S"/>
</dbReference>
<evidence type="ECO:0000256" key="3">
    <source>
        <dbReference type="ARBA" id="ARBA00022723"/>
    </source>
</evidence>
<dbReference type="eggNOG" id="COG0155">
    <property type="taxonomic scope" value="Bacteria"/>
</dbReference>
<dbReference type="InterPro" id="IPR036136">
    <property type="entry name" value="Nit/Sulf_reduc_fer-like_dom_sf"/>
</dbReference>
<dbReference type="InterPro" id="IPR045854">
    <property type="entry name" value="NO2/SO3_Rdtase_4Fe4S_sf"/>
</dbReference>
<name>A3SML7_ROSNI</name>
<dbReference type="AlphaFoldDB" id="A3SML7"/>
<protein>
    <submittedName>
        <fullName evidence="8">CobG</fullName>
    </submittedName>
</protein>
<keyword evidence="4" id="KW-0560">Oxidoreductase</keyword>
<dbReference type="GO" id="GO:0016491">
    <property type="term" value="F:oxidoreductase activity"/>
    <property type="evidence" value="ECO:0007669"/>
    <property type="project" value="UniProtKB-KW"/>
</dbReference>
<dbReference type="STRING" id="89187.ISM_12615"/>
<evidence type="ECO:0000313" key="9">
    <source>
        <dbReference type="Proteomes" id="UP000005954"/>
    </source>
</evidence>
<evidence type="ECO:0000256" key="1">
    <source>
        <dbReference type="ARBA" id="ARBA00022485"/>
    </source>
</evidence>
<gene>
    <name evidence="8" type="ORF">ISM_12615</name>
</gene>
<sequence>MSAAAPRVRGWCPGALRPMLSGDGMLLRVRPMLGEVSAEAMRGLCDLAGRHGNGLIDLTSRANLQLRGVPEGDVTTLTDGLRALGLLDPDPEIESRRNIVIEAGWRPGDLSHRIATELMGLLGDLPKLPGKFGFAIDTGAEPAVNMVASDVAFELAADGGLILRADGAPLGRRLRIGEALQGLREMLDWFIATGGQDTGRMARHLRHAKLPPDWLAAAPRSYASLPKPGPSGADLTLGAAFGALEARAMITLLDSTGARALRPMPGRLFRLMGVADGAVEAARDAGFITTPDDPALAVHACPGAPYCAQAEAGTRALARQLCDQLGPRLTPGQSLHVSGCAKGCAWPRAADLTLVGRHGAYDLLRNAAPWDTPEARDLTDTDILKLTEF</sequence>
<organism evidence="8 9">
    <name type="scientific">Roseovarius nubinhibens (strain ATCC BAA-591 / DSM 15170 / ISM)</name>
    <dbReference type="NCBI Taxonomy" id="89187"/>
    <lineage>
        <taxon>Bacteria</taxon>
        <taxon>Pseudomonadati</taxon>
        <taxon>Pseudomonadota</taxon>
        <taxon>Alphaproteobacteria</taxon>
        <taxon>Rhodobacterales</taxon>
        <taxon>Roseobacteraceae</taxon>
        <taxon>Roseovarius</taxon>
    </lineage>
</organism>
<feature type="domain" description="Nitrite/Sulfite reductase ferredoxin-like" evidence="7">
    <location>
        <begin position="18"/>
        <end position="83"/>
    </location>
</feature>
<keyword evidence="3" id="KW-0479">Metal-binding</keyword>
<dbReference type="SUPFAM" id="SSF55124">
    <property type="entry name" value="Nitrite/Sulfite reductase N-terminal domain-like"/>
    <property type="match status" value="1"/>
</dbReference>
<keyword evidence="5" id="KW-0408">Iron</keyword>
<keyword evidence="9" id="KW-1185">Reference proteome</keyword>
<evidence type="ECO:0000259" key="7">
    <source>
        <dbReference type="Pfam" id="PF03460"/>
    </source>
</evidence>
<dbReference type="Gene3D" id="3.30.413.10">
    <property type="entry name" value="Sulfite Reductase Hemoprotein, domain 1"/>
    <property type="match status" value="1"/>
</dbReference>
<dbReference type="Pfam" id="PF03460">
    <property type="entry name" value="NIR_SIR_ferr"/>
    <property type="match status" value="1"/>
</dbReference>
<dbReference type="RefSeq" id="WP_009814532.1">
    <property type="nucleotide sequence ID" value="NZ_CH724156.1"/>
</dbReference>
<evidence type="ECO:0000256" key="2">
    <source>
        <dbReference type="ARBA" id="ARBA00022617"/>
    </source>
</evidence>
<evidence type="ECO:0000256" key="5">
    <source>
        <dbReference type="ARBA" id="ARBA00023004"/>
    </source>
</evidence>
<keyword evidence="6" id="KW-0411">Iron-sulfur</keyword>